<dbReference type="EMBL" id="KB908526">
    <property type="protein sequence ID" value="EOA88731.1"/>
    <property type="molecule type" value="Genomic_DNA"/>
</dbReference>
<dbReference type="Pfam" id="PF00465">
    <property type="entry name" value="Fe-ADH"/>
    <property type="match status" value="1"/>
</dbReference>
<dbReference type="STRING" id="671987.R0IVV3"/>
<dbReference type="Pfam" id="PF25137">
    <property type="entry name" value="ADH_Fe_C"/>
    <property type="match status" value="1"/>
</dbReference>
<dbReference type="GO" id="GO:0005739">
    <property type="term" value="C:mitochondrion"/>
    <property type="evidence" value="ECO:0007669"/>
    <property type="project" value="TreeGrafter"/>
</dbReference>
<dbReference type="GO" id="GO:0004022">
    <property type="term" value="F:alcohol dehydrogenase (NAD+) activity"/>
    <property type="evidence" value="ECO:0007669"/>
    <property type="project" value="TreeGrafter"/>
</dbReference>
<evidence type="ECO:0000259" key="3">
    <source>
        <dbReference type="Pfam" id="PF25137"/>
    </source>
</evidence>
<keyword evidence="5" id="KW-1185">Reference proteome</keyword>
<dbReference type="GO" id="GO:0046872">
    <property type="term" value="F:metal ion binding"/>
    <property type="evidence" value="ECO:0007669"/>
    <property type="project" value="InterPro"/>
</dbReference>
<dbReference type="CDD" id="cd08192">
    <property type="entry name" value="MAR-like"/>
    <property type="match status" value="1"/>
</dbReference>
<dbReference type="PANTHER" id="PTHR11496">
    <property type="entry name" value="ALCOHOL DEHYDROGENASE"/>
    <property type="match status" value="1"/>
</dbReference>
<keyword evidence="1" id="KW-0560">Oxidoreductase</keyword>
<accession>R0IVV3</accession>
<dbReference type="InterPro" id="IPR039697">
    <property type="entry name" value="Alcohol_dehydrogenase_Fe"/>
</dbReference>
<dbReference type="Proteomes" id="UP000016935">
    <property type="component" value="Unassembled WGS sequence"/>
</dbReference>
<dbReference type="GeneID" id="19396956"/>
<evidence type="ECO:0000259" key="2">
    <source>
        <dbReference type="Pfam" id="PF00465"/>
    </source>
</evidence>
<protein>
    <recommendedName>
        <fullName evidence="6">Alcohol dehydrogenase</fullName>
    </recommendedName>
</protein>
<feature type="domain" description="Fe-containing alcohol dehydrogenase-like C-terminal" evidence="3">
    <location>
        <begin position="191"/>
        <end position="371"/>
    </location>
</feature>
<reference evidence="4 5" key="1">
    <citation type="journal article" date="2012" name="PLoS Pathog.">
        <title>Diverse lifestyles and strategies of plant pathogenesis encoded in the genomes of eighteen Dothideomycetes fungi.</title>
        <authorList>
            <person name="Ohm R.A."/>
            <person name="Feau N."/>
            <person name="Henrissat B."/>
            <person name="Schoch C.L."/>
            <person name="Horwitz B.A."/>
            <person name="Barry K.W."/>
            <person name="Condon B.J."/>
            <person name="Copeland A.C."/>
            <person name="Dhillon B."/>
            <person name="Glaser F."/>
            <person name="Hesse C.N."/>
            <person name="Kosti I."/>
            <person name="LaButti K."/>
            <person name="Lindquist E.A."/>
            <person name="Lucas S."/>
            <person name="Salamov A.A."/>
            <person name="Bradshaw R.E."/>
            <person name="Ciuffetti L."/>
            <person name="Hamelin R.C."/>
            <person name="Kema G.H.J."/>
            <person name="Lawrence C."/>
            <person name="Scott J.A."/>
            <person name="Spatafora J.W."/>
            <person name="Turgeon B.G."/>
            <person name="de Wit P.J.G.M."/>
            <person name="Zhong S."/>
            <person name="Goodwin S.B."/>
            <person name="Grigoriev I.V."/>
        </authorList>
    </citation>
    <scope>NUCLEOTIDE SEQUENCE [LARGE SCALE GENOMIC DNA]</scope>
    <source>
        <strain evidence="5">28A</strain>
    </source>
</reference>
<gene>
    <name evidence="4" type="ORF">SETTUDRAFT_148137</name>
</gene>
<dbReference type="AlphaFoldDB" id="R0IVV3"/>
<evidence type="ECO:0000313" key="5">
    <source>
        <dbReference type="Proteomes" id="UP000016935"/>
    </source>
</evidence>
<dbReference type="OrthoDB" id="339764at2759"/>
<dbReference type="eggNOG" id="KOG3857">
    <property type="taxonomic scope" value="Eukaryota"/>
</dbReference>
<feature type="domain" description="Alcohol dehydrogenase iron-type/glycerol dehydrogenase GldA" evidence="2">
    <location>
        <begin position="28"/>
        <end position="177"/>
    </location>
</feature>
<dbReference type="InterPro" id="IPR056798">
    <property type="entry name" value="ADH_Fe_C"/>
</dbReference>
<organism evidence="4 5">
    <name type="scientific">Exserohilum turcicum (strain 28A)</name>
    <name type="common">Northern leaf blight fungus</name>
    <name type="synonym">Setosphaeria turcica</name>
    <dbReference type="NCBI Taxonomy" id="671987"/>
    <lineage>
        <taxon>Eukaryota</taxon>
        <taxon>Fungi</taxon>
        <taxon>Dikarya</taxon>
        <taxon>Ascomycota</taxon>
        <taxon>Pezizomycotina</taxon>
        <taxon>Dothideomycetes</taxon>
        <taxon>Pleosporomycetidae</taxon>
        <taxon>Pleosporales</taxon>
        <taxon>Pleosporineae</taxon>
        <taxon>Pleosporaceae</taxon>
        <taxon>Exserohilum</taxon>
    </lineage>
</organism>
<name>R0IVV3_EXST2</name>
<dbReference type="InterPro" id="IPR001670">
    <property type="entry name" value="ADH_Fe/GldA"/>
</dbReference>
<dbReference type="RefSeq" id="XP_008023415.1">
    <property type="nucleotide sequence ID" value="XM_008025224.1"/>
</dbReference>
<evidence type="ECO:0000313" key="4">
    <source>
        <dbReference type="EMBL" id="EOA88731.1"/>
    </source>
</evidence>
<sequence length="383" mass="41486">MAVPNKYQDGRVDSSLRGVYRASPIKLMIYGNGTSNQLLDVIEELGATKAFIITGRSLYEKTPVIKNIEKTLGSAHGGTFSKIRQHSPIEDIREATSLMAKSGCDILVSIGGGSPIDAAKTIAYSIHEETGKWIPNIAVPTTLSVAETTQNAGYTNEEKHKIAVRNPELVPKAVVYDGDLALYTPMDLWTSTGMRSLDHAVELMYHPPASEVPTKRLALEAVKDLFTYLPQSKANPNDAEVRTKLFIACYSSLFPFLYAGGVGLSHRIGHAIGATYSIPHGMTSCLSLAATIHSKASDPEEAKQIARIIPYIGKQSTGSDEKDSHIVADAIAGLVEELGHKTTLTAYNVPKSDAEIEAIAMRALLSKDHKEFASCQDIVRSLY</sequence>
<dbReference type="HOGENOM" id="CLU_007207_0_2_1"/>
<proteinExistence type="predicted"/>
<reference evidence="4 5" key="2">
    <citation type="journal article" date="2013" name="PLoS Genet.">
        <title>Comparative genome structure, secondary metabolite, and effector coding capacity across Cochliobolus pathogens.</title>
        <authorList>
            <person name="Condon B.J."/>
            <person name="Leng Y."/>
            <person name="Wu D."/>
            <person name="Bushley K.E."/>
            <person name="Ohm R.A."/>
            <person name="Otillar R."/>
            <person name="Martin J."/>
            <person name="Schackwitz W."/>
            <person name="Grimwood J."/>
            <person name="MohdZainudin N."/>
            <person name="Xue C."/>
            <person name="Wang R."/>
            <person name="Manning V.A."/>
            <person name="Dhillon B."/>
            <person name="Tu Z.J."/>
            <person name="Steffenson B.J."/>
            <person name="Salamov A."/>
            <person name="Sun H."/>
            <person name="Lowry S."/>
            <person name="LaButti K."/>
            <person name="Han J."/>
            <person name="Copeland A."/>
            <person name="Lindquist E."/>
            <person name="Barry K."/>
            <person name="Schmutz J."/>
            <person name="Baker S.E."/>
            <person name="Ciuffetti L.M."/>
            <person name="Grigoriev I.V."/>
            <person name="Zhong S."/>
            <person name="Turgeon B.G."/>
        </authorList>
    </citation>
    <scope>NUCLEOTIDE SEQUENCE [LARGE SCALE GENOMIC DNA]</scope>
    <source>
        <strain evidence="5">28A</strain>
    </source>
</reference>
<dbReference type="PANTHER" id="PTHR11496:SF97">
    <property type="entry name" value="ALCOHOL DEHYDROGENASE IRON-TYPE_GLYCEROL DEHYDROGENASE GLDA DOMAIN-CONTAINING PROTEIN"/>
    <property type="match status" value="1"/>
</dbReference>
<evidence type="ECO:0008006" key="6">
    <source>
        <dbReference type="Google" id="ProtNLM"/>
    </source>
</evidence>
<dbReference type="Gene3D" id="3.40.50.1970">
    <property type="match status" value="1"/>
</dbReference>
<dbReference type="Gene3D" id="1.20.1090.10">
    <property type="entry name" value="Dehydroquinate synthase-like - alpha domain"/>
    <property type="match status" value="1"/>
</dbReference>
<evidence type="ECO:0000256" key="1">
    <source>
        <dbReference type="ARBA" id="ARBA00023002"/>
    </source>
</evidence>
<dbReference type="SUPFAM" id="SSF56796">
    <property type="entry name" value="Dehydroquinate synthase-like"/>
    <property type="match status" value="1"/>
</dbReference>